<dbReference type="EMBL" id="HE573025">
    <property type="protein sequence ID" value="CCC50679.1"/>
    <property type="molecule type" value="Genomic_DNA"/>
</dbReference>
<evidence type="ECO:0000313" key="1">
    <source>
        <dbReference type="EMBL" id="CCC50679.1"/>
    </source>
</evidence>
<sequence>MLCIWGPSNRSLFVHRPQNCCNTVVWGNSSRQGRMTAYPMLFPLVSRGAKQQFVTRFRFVVLTWAFVFQVECWTLYRVSEWTLNAAEALWSVHPSHEVARWTDQVVLCSHARHIKLSAQCMHFGGCLLERAACLCFLHCDE</sequence>
<gene>
    <name evidence="1" type="ORF">TVY486_0905000</name>
</gene>
<name>G0U324_TRYVY</name>
<protein>
    <submittedName>
        <fullName evidence="1">Uncharacterized protein</fullName>
    </submittedName>
</protein>
<dbReference type="AlphaFoldDB" id="G0U324"/>
<reference evidence="1" key="1">
    <citation type="journal article" date="2012" name="Proc. Natl. Acad. Sci. U.S.A.">
        <title>Antigenic diversity is generated by distinct evolutionary mechanisms in African trypanosome species.</title>
        <authorList>
            <person name="Jackson A.P."/>
            <person name="Berry A."/>
            <person name="Aslett M."/>
            <person name="Allison H.C."/>
            <person name="Burton P."/>
            <person name="Vavrova-Anderson J."/>
            <person name="Brown R."/>
            <person name="Browne H."/>
            <person name="Corton N."/>
            <person name="Hauser H."/>
            <person name="Gamble J."/>
            <person name="Gilderthorp R."/>
            <person name="Marcello L."/>
            <person name="McQuillan J."/>
            <person name="Otto T.D."/>
            <person name="Quail M.A."/>
            <person name="Sanders M.J."/>
            <person name="van Tonder A."/>
            <person name="Ginger M.L."/>
            <person name="Field M.C."/>
            <person name="Barry J.D."/>
            <person name="Hertz-Fowler C."/>
            <person name="Berriman M."/>
        </authorList>
    </citation>
    <scope>NUCLEOTIDE SEQUENCE</scope>
    <source>
        <strain evidence="1">Y486</strain>
    </source>
</reference>
<accession>G0U324</accession>
<dbReference type="VEuPathDB" id="TriTrypDB:TvY486_0905000"/>
<proteinExistence type="predicted"/>
<organism evidence="1">
    <name type="scientific">Trypanosoma vivax (strain Y486)</name>
    <dbReference type="NCBI Taxonomy" id="1055687"/>
    <lineage>
        <taxon>Eukaryota</taxon>
        <taxon>Discoba</taxon>
        <taxon>Euglenozoa</taxon>
        <taxon>Kinetoplastea</taxon>
        <taxon>Metakinetoplastina</taxon>
        <taxon>Trypanosomatida</taxon>
        <taxon>Trypanosomatidae</taxon>
        <taxon>Trypanosoma</taxon>
        <taxon>Duttonella</taxon>
    </lineage>
</organism>